<organism evidence="1 2">
    <name type="scientific">Dorea formicigenerans</name>
    <dbReference type="NCBI Taxonomy" id="39486"/>
    <lineage>
        <taxon>Bacteria</taxon>
        <taxon>Bacillati</taxon>
        <taxon>Bacillota</taxon>
        <taxon>Clostridia</taxon>
        <taxon>Lachnospirales</taxon>
        <taxon>Lachnospiraceae</taxon>
        <taxon>Dorea</taxon>
    </lineage>
</organism>
<protein>
    <submittedName>
        <fullName evidence="1">Uncharacterized protein</fullName>
    </submittedName>
</protein>
<gene>
    <name evidence="1" type="ORF">DWX53_16640</name>
</gene>
<comment type="caution">
    <text evidence="1">The sequence shown here is derived from an EMBL/GenBank/DDBJ whole genome shotgun (WGS) entry which is preliminary data.</text>
</comment>
<name>A0A412M9B2_9FIRM</name>
<dbReference type="Proteomes" id="UP000283630">
    <property type="component" value="Unassembled WGS sequence"/>
</dbReference>
<dbReference type="RefSeq" id="WP_021739622.1">
    <property type="nucleotide sequence ID" value="NZ_QRWH01000034.1"/>
</dbReference>
<dbReference type="EMBL" id="QRWH01000034">
    <property type="protein sequence ID" value="RGT05833.1"/>
    <property type="molecule type" value="Genomic_DNA"/>
</dbReference>
<proteinExistence type="predicted"/>
<evidence type="ECO:0000313" key="1">
    <source>
        <dbReference type="EMBL" id="RGT05833.1"/>
    </source>
</evidence>
<evidence type="ECO:0000313" key="2">
    <source>
        <dbReference type="Proteomes" id="UP000283630"/>
    </source>
</evidence>
<reference evidence="1 2" key="1">
    <citation type="submission" date="2018-08" db="EMBL/GenBank/DDBJ databases">
        <title>A genome reference for cultivated species of the human gut microbiota.</title>
        <authorList>
            <person name="Zou Y."/>
            <person name="Xue W."/>
            <person name="Luo G."/>
        </authorList>
    </citation>
    <scope>NUCLEOTIDE SEQUENCE [LARGE SCALE GENOMIC DNA]</scope>
    <source>
        <strain evidence="1 2">AF19-4AC</strain>
    </source>
</reference>
<sequence>MENKIEIVVPILELYESVEDDLRKIGIRIRLDVYDGMDNCIYANKNALKLCLTSILYYFIDKRPELSVLEISLKSYEERIWIIFRSAEEKYRSKRQTPIHNSEMDVIRGYLKTKGIFLREEKLPDEVEIGFENVD</sequence>
<accession>A0A412M9B2</accession>
<dbReference type="AlphaFoldDB" id="A0A412M9B2"/>
<dbReference type="GeneID" id="42787013"/>